<sequence>MTTSPHRTLHRHRGVTQRHAHAPAQPDRVPGRGQARSRTARFGEISVTYLEHGPVRLDTPELSWGSDPETLRLVVVVEGEVSLRHSEAAATLSPRDSALILGTSLVAYSSEAPARIVICDLPTDHAGLTALPRSAPFVVGRADAAVPCALGAFLLDLLRQDADRLAPLSRAQVADVLRTLATSTIMALAVAGCSGWEVRRQRLAALRHIAQRYTDPELSSASVAEHLGLSRRSLQRLFEGEERTVAQRIQEVRTQHAITRLRDPRLAAASLTEIATLSGFGSTVAMRRAVQEATGLTPSELRRDSVTGPGADDDHPVDHAIGSAAVEG</sequence>
<keyword evidence="1" id="KW-0805">Transcription regulation</keyword>
<protein>
    <submittedName>
        <fullName evidence="6">Transcriptional regulator, AraC family</fullName>
    </submittedName>
</protein>
<keyword evidence="3" id="KW-0804">Transcription</keyword>
<dbReference type="InterPro" id="IPR050204">
    <property type="entry name" value="AraC_XylS_family_regulators"/>
</dbReference>
<evidence type="ECO:0000313" key="6">
    <source>
        <dbReference type="EMBL" id="ACZ30854.1"/>
    </source>
</evidence>
<dbReference type="KEGG" id="xce:Xcel_1834"/>
<dbReference type="PANTHER" id="PTHR46796">
    <property type="entry name" value="HTH-TYPE TRANSCRIPTIONAL ACTIVATOR RHAS-RELATED"/>
    <property type="match status" value="1"/>
</dbReference>
<dbReference type="HOGENOM" id="CLU_067346_0_0_11"/>
<dbReference type="Gene3D" id="1.10.10.60">
    <property type="entry name" value="Homeodomain-like"/>
    <property type="match status" value="1"/>
</dbReference>
<evidence type="ECO:0000259" key="5">
    <source>
        <dbReference type="PROSITE" id="PS01124"/>
    </source>
</evidence>
<dbReference type="InterPro" id="IPR009057">
    <property type="entry name" value="Homeodomain-like_sf"/>
</dbReference>
<dbReference type="Pfam" id="PF12833">
    <property type="entry name" value="HTH_18"/>
    <property type="match status" value="1"/>
</dbReference>
<reference evidence="6 7" key="2">
    <citation type="journal article" date="2010" name="Stand. Genomic Sci.">
        <title>Complete genome sequence of Xylanimonas cellulosilytica type strain (XIL07).</title>
        <authorList>
            <person name="Foster B."/>
            <person name="Pukall R."/>
            <person name="Abt B."/>
            <person name="Nolan M."/>
            <person name="Glavina Del Rio T."/>
            <person name="Chen F."/>
            <person name="Lucas S."/>
            <person name="Tice H."/>
            <person name="Pitluck S."/>
            <person name="Cheng J.-F."/>
            <person name="Chertkov O."/>
            <person name="Brettin T."/>
            <person name="Han C."/>
            <person name="Detter J.C."/>
            <person name="Bruce D."/>
            <person name="Goodwin L."/>
            <person name="Ivanova N."/>
            <person name="Mavromatis K."/>
            <person name="Pati A."/>
            <person name="Mikhailova N."/>
            <person name="Chen A."/>
            <person name="Palaniappan K."/>
            <person name="Land M."/>
            <person name="Hauser L."/>
            <person name="Chang Y.-J."/>
            <person name="Jeffries C.D."/>
            <person name="Chain P."/>
            <person name="Rohde M."/>
            <person name="Goeker M."/>
            <person name="Bristow J."/>
            <person name="Eisen J.A."/>
            <person name="Markowitz V."/>
            <person name="Hugenholtz P."/>
            <person name="Kyrpides N.C."/>
            <person name="Klenk H.-P."/>
            <person name="Lapidus A."/>
        </authorList>
    </citation>
    <scope>NUCLEOTIDE SEQUENCE [LARGE SCALE GENOMIC DNA]</scope>
    <source>
        <strain evidence="7">DSM 15894 / CECT 5975 / LMG 20990 / XIL07</strain>
    </source>
</reference>
<evidence type="ECO:0000256" key="2">
    <source>
        <dbReference type="ARBA" id="ARBA00023125"/>
    </source>
</evidence>
<dbReference type="OrthoDB" id="4926449at2"/>
<keyword evidence="2" id="KW-0238">DNA-binding</keyword>
<proteinExistence type="predicted"/>
<dbReference type="PROSITE" id="PS01124">
    <property type="entry name" value="HTH_ARAC_FAMILY_2"/>
    <property type="match status" value="1"/>
</dbReference>
<accession>D1BT12</accession>
<feature type="region of interest" description="Disordered" evidence="4">
    <location>
        <begin position="295"/>
        <end position="328"/>
    </location>
</feature>
<evidence type="ECO:0000313" key="7">
    <source>
        <dbReference type="Proteomes" id="UP000002255"/>
    </source>
</evidence>
<keyword evidence="7" id="KW-1185">Reference proteome</keyword>
<evidence type="ECO:0000256" key="1">
    <source>
        <dbReference type="ARBA" id="ARBA00023015"/>
    </source>
</evidence>
<dbReference type="Proteomes" id="UP000002255">
    <property type="component" value="Chromosome"/>
</dbReference>
<dbReference type="InterPro" id="IPR018060">
    <property type="entry name" value="HTH_AraC"/>
</dbReference>
<gene>
    <name evidence="6" type="ordered locus">Xcel_1834</name>
</gene>
<feature type="domain" description="HTH araC/xylS-type" evidence="5">
    <location>
        <begin position="203"/>
        <end position="304"/>
    </location>
</feature>
<dbReference type="AlphaFoldDB" id="D1BT12"/>
<dbReference type="eggNOG" id="COG2207">
    <property type="taxonomic scope" value="Bacteria"/>
</dbReference>
<dbReference type="STRING" id="446471.Xcel_1834"/>
<feature type="compositionally biased region" description="Basic residues" evidence="4">
    <location>
        <begin position="7"/>
        <end position="21"/>
    </location>
</feature>
<dbReference type="RefSeq" id="WP_012878596.1">
    <property type="nucleotide sequence ID" value="NC_013530.1"/>
</dbReference>
<feature type="region of interest" description="Disordered" evidence="4">
    <location>
        <begin position="1"/>
        <end position="37"/>
    </location>
</feature>
<dbReference type="GO" id="GO:0043565">
    <property type="term" value="F:sequence-specific DNA binding"/>
    <property type="evidence" value="ECO:0007669"/>
    <property type="project" value="InterPro"/>
</dbReference>
<dbReference type="SMART" id="SM00342">
    <property type="entry name" value="HTH_ARAC"/>
    <property type="match status" value="1"/>
</dbReference>
<reference evidence="7" key="1">
    <citation type="submission" date="2009-11" db="EMBL/GenBank/DDBJ databases">
        <title>The complete chromosome of Xylanimonas cellulosilytica DSM 15894.</title>
        <authorList>
            <consortium name="US DOE Joint Genome Institute (JGI-PGF)"/>
            <person name="Lucas S."/>
            <person name="Copeland A."/>
            <person name="Lapidus A."/>
            <person name="Glavina del Rio T."/>
            <person name="Dalin E."/>
            <person name="Tice H."/>
            <person name="Bruce D."/>
            <person name="Goodwin L."/>
            <person name="Pitluck S."/>
            <person name="Kyrpides N."/>
            <person name="Mavromatis K."/>
            <person name="Ivanova N."/>
            <person name="Mikhailova N."/>
            <person name="Foster B."/>
            <person name="Clum A."/>
            <person name="Brettin T."/>
            <person name="Detter J.C."/>
            <person name="Han C."/>
            <person name="Larimer F."/>
            <person name="Land M."/>
            <person name="Hauser L."/>
            <person name="Markowitz V."/>
            <person name="Cheng J.F."/>
            <person name="Hugenholtz P."/>
            <person name="Woyke T."/>
            <person name="Wu D."/>
            <person name="Gehrich-Schroeter G."/>
            <person name="Schneider S."/>
            <person name="Pukall S.R."/>
            <person name="Klenk H.P."/>
            <person name="Eisen J.A."/>
        </authorList>
    </citation>
    <scope>NUCLEOTIDE SEQUENCE [LARGE SCALE GENOMIC DNA]</scope>
    <source>
        <strain evidence="7">DSM 15894 / CECT 5975 / LMG 20990 / XIL07</strain>
    </source>
</reference>
<dbReference type="EMBL" id="CP001821">
    <property type="protein sequence ID" value="ACZ30854.1"/>
    <property type="molecule type" value="Genomic_DNA"/>
</dbReference>
<dbReference type="GO" id="GO:0003700">
    <property type="term" value="F:DNA-binding transcription factor activity"/>
    <property type="evidence" value="ECO:0007669"/>
    <property type="project" value="InterPro"/>
</dbReference>
<evidence type="ECO:0000256" key="3">
    <source>
        <dbReference type="ARBA" id="ARBA00023163"/>
    </source>
</evidence>
<dbReference type="PANTHER" id="PTHR46796:SF6">
    <property type="entry name" value="ARAC SUBFAMILY"/>
    <property type="match status" value="1"/>
</dbReference>
<name>D1BT12_XYLCX</name>
<organism evidence="6 7">
    <name type="scientific">Xylanimonas cellulosilytica (strain DSM 15894 / JCM 12276 / CECT 5975 / KCTC 9989 / LMG 20990 / NBRC 107835 / XIL07)</name>
    <dbReference type="NCBI Taxonomy" id="446471"/>
    <lineage>
        <taxon>Bacteria</taxon>
        <taxon>Bacillati</taxon>
        <taxon>Actinomycetota</taxon>
        <taxon>Actinomycetes</taxon>
        <taxon>Micrococcales</taxon>
        <taxon>Promicromonosporaceae</taxon>
        <taxon>Xylanimonas</taxon>
    </lineage>
</organism>
<dbReference type="SUPFAM" id="SSF46689">
    <property type="entry name" value="Homeodomain-like"/>
    <property type="match status" value="1"/>
</dbReference>
<evidence type="ECO:0000256" key="4">
    <source>
        <dbReference type="SAM" id="MobiDB-lite"/>
    </source>
</evidence>